<proteinExistence type="predicted"/>
<gene>
    <name evidence="1" type="ORF">GCM10011366_14570</name>
</gene>
<evidence type="ECO:0000313" key="1">
    <source>
        <dbReference type="EMBL" id="GGF47852.1"/>
    </source>
</evidence>
<reference evidence="1" key="1">
    <citation type="journal article" date="2014" name="Int. J. Syst. Evol. Microbiol.">
        <title>Complete genome sequence of Corynebacterium casei LMG S-19264T (=DSM 44701T), isolated from a smear-ripened cheese.</title>
        <authorList>
            <consortium name="US DOE Joint Genome Institute (JGI-PGF)"/>
            <person name="Walter F."/>
            <person name="Albersmeier A."/>
            <person name="Kalinowski J."/>
            <person name="Ruckert C."/>
        </authorList>
    </citation>
    <scope>NUCLEOTIDE SEQUENCE</scope>
    <source>
        <strain evidence="1">CGMCC 1.12160</strain>
    </source>
</reference>
<protein>
    <recommendedName>
        <fullName evidence="3">Acetone carboxylase</fullName>
    </recommendedName>
</protein>
<evidence type="ECO:0000313" key="2">
    <source>
        <dbReference type="Proteomes" id="UP000605670"/>
    </source>
</evidence>
<dbReference type="AlphaFoldDB" id="A0A917F4P4"/>
<comment type="caution">
    <text evidence="1">The sequence shown here is derived from an EMBL/GenBank/DDBJ whole genome shotgun (WGS) entry which is preliminary data.</text>
</comment>
<dbReference type="Proteomes" id="UP000605670">
    <property type="component" value="Unassembled WGS sequence"/>
</dbReference>
<dbReference type="RefSeq" id="WP_188429149.1">
    <property type="nucleotide sequence ID" value="NZ_BAABKH010000005.1"/>
</dbReference>
<reference evidence="1" key="2">
    <citation type="submission" date="2020-09" db="EMBL/GenBank/DDBJ databases">
        <authorList>
            <person name="Sun Q."/>
            <person name="Zhou Y."/>
        </authorList>
    </citation>
    <scope>NUCLEOTIDE SEQUENCE</scope>
    <source>
        <strain evidence="1">CGMCC 1.12160</strain>
    </source>
</reference>
<evidence type="ECO:0008006" key="3">
    <source>
        <dbReference type="Google" id="ProtNLM"/>
    </source>
</evidence>
<accession>A0A917F4P4</accession>
<name>A0A917F4P4_9MICO</name>
<sequence>MSAPSPAAGLQCSAKGCRAQAQHAVVWRNPRLHAESRRKVWLACDDHRDQLRDFVQLRGLLIEVIDVDQLTEADG</sequence>
<keyword evidence="2" id="KW-1185">Reference proteome</keyword>
<dbReference type="EMBL" id="BMEM01000001">
    <property type="protein sequence ID" value="GGF47852.1"/>
    <property type="molecule type" value="Genomic_DNA"/>
</dbReference>
<organism evidence="1 2">
    <name type="scientific">Ornithinimicrobium tianjinense</name>
    <dbReference type="NCBI Taxonomy" id="1195761"/>
    <lineage>
        <taxon>Bacteria</taxon>
        <taxon>Bacillati</taxon>
        <taxon>Actinomycetota</taxon>
        <taxon>Actinomycetes</taxon>
        <taxon>Micrococcales</taxon>
        <taxon>Ornithinimicrobiaceae</taxon>
        <taxon>Ornithinimicrobium</taxon>
    </lineage>
</organism>